<evidence type="ECO:0000313" key="1">
    <source>
        <dbReference type="EMBL" id="MBM5458529.1"/>
    </source>
</evidence>
<dbReference type="EMBL" id="JACOPV010000008">
    <property type="protein sequence ID" value="MBM5458529.1"/>
    <property type="molecule type" value="Genomic_DNA"/>
</dbReference>
<accession>A0ABS2BY53</accession>
<reference evidence="1 2" key="1">
    <citation type="submission" date="2020-08" db="EMBL/GenBank/DDBJ databases">
        <title>Description of novel Pseudomonas species.</title>
        <authorList>
            <person name="Duman M."/>
            <person name="Mulet M."/>
            <person name="Altun S."/>
            <person name="Saticioglu I.B."/>
            <person name="Lalucat J."/>
            <person name="Garcia-Valdes E."/>
        </authorList>
    </citation>
    <scope>NUCLEOTIDE SEQUENCE [LARGE SCALE GENOMIC DNA]</scope>
    <source>
        <strain evidence="1 2">P66</strain>
    </source>
</reference>
<proteinExistence type="predicted"/>
<dbReference type="Proteomes" id="UP000745663">
    <property type="component" value="Unassembled WGS sequence"/>
</dbReference>
<name>A0ABS2BY53_9PSED</name>
<gene>
    <name evidence="1" type="ORF">H8F21_13250</name>
</gene>
<keyword evidence="2" id="KW-1185">Reference proteome</keyword>
<dbReference type="RefSeq" id="WP_203584470.1">
    <property type="nucleotide sequence ID" value="NZ_JACOPV010000008.1"/>
</dbReference>
<protein>
    <submittedName>
        <fullName evidence="1">Uncharacterized protein</fullName>
    </submittedName>
</protein>
<sequence>MPHLLSAIAPLQGEFTAPSWLNPYRDGERIGRSQAIQAYSDYYCVDGSADTDGAIEERIVLQRTPMVPYASRTGTRQNLDAMRANGWGLLVSAKGVLRTEGFKNFMLDNGAWSAFTQGQPFDELAFCKAFDLLGESARMVVVPDIVAGGLKSLDFSLKWLDRLTGIPGIRLLAVQDGMVPDDVRDFLNPGIGIFVGGSTSWKLRTAHSWGLLARRRRCHLHIGRVNSAKRILLCSAAAGAHSVDGTSASMYAKTVAPLTAAVNYGETQPDFLSPNGQDFEATPYDCAWPADLAR</sequence>
<organism evidence="1 2">
    <name type="scientific">Pseudomonas arcuscaelestis</name>
    <dbReference type="NCBI Taxonomy" id="2710591"/>
    <lineage>
        <taxon>Bacteria</taxon>
        <taxon>Pseudomonadati</taxon>
        <taxon>Pseudomonadota</taxon>
        <taxon>Gammaproteobacteria</taxon>
        <taxon>Pseudomonadales</taxon>
        <taxon>Pseudomonadaceae</taxon>
        <taxon>Pseudomonas</taxon>
    </lineage>
</organism>
<comment type="caution">
    <text evidence="1">The sequence shown here is derived from an EMBL/GenBank/DDBJ whole genome shotgun (WGS) entry which is preliminary data.</text>
</comment>
<evidence type="ECO:0000313" key="2">
    <source>
        <dbReference type="Proteomes" id="UP000745663"/>
    </source>
</evidence>